<protein>
    <recommendedName>
        <fullName evidence="1">MULE transposase domain-containing protein</fullName>
    </recommendedName>
</protein>
<dbReference type="EMBL" id="AM426498">
    <property type="protein sequence ID" value="CAN69010.1"/>
    <property type="molecule type" value="Genomic_DNA"/>
</dbReference>
<sequence>MDKGKGKEFIIDLNDEDFDYQYDSIVKTESDEEAILVSDKIFNDLTIEDVWKMEFSSVEEAEEFYNLFAKVTRFSVRKDDVKRDKNQNIVSHKAQLNAMRGVGMGTSQIMDYMVQQSGGYNNVGFTKKDLYNHVDADRRVHLRDGDAKGALAYLCGKSEMDPSFYYKYNVDEDNHLANLFWADSTSKLDYSCFGDVLAFDTTYRTNAYKKPLVILVDINHHHQTIVFGCALLVDESVSTYTWVLETFLDAMNNKKPLSVITNGDKAMRKAIKRIFPDSCHQLCAWHIQRNAFTNVHVKDFTNHFSKCMFMEGTVEEFECAWNDMLEMFNLHGHKWVTDIYAKHSRWAEAYLRGYFFAGMKSIQRCESMNAYLNRFLKTRLKLFEFVKPFDRALYILTEVP</sequence>
<dbReference type="AlphaFoldDB" id="A5AGV3"/>
<accession>A5AGV3</accession>
<proteinExistence type="predicted"/>
<dbReference type="Pfam" id="PF10551">
    <property type="entry name" value="MULE"/>
    <property type="match status" value="1"/>
</dbReference>
<dbReference type="PANTHER" id="PTHR47718">
    <property type="entry name" value="OS01G0519700 PROTEIN"/>
    <property type="match status" value="1"/>
</dbReference>
<evidence type="ECO:0000313" key="2">
    <source>
        <dbReference type="EMBL" id="CAN69010.1"/>
    </source>
</evidence>
<feature type="domain" description="MULE transposase" evidence="1">
    <location>
        <begin position="196"/>
        <end position="290"/>
    </location>
</feature>
<name>A5AGV3_VITVI</name>
<gene>
    <name evidence="2" type="ORF">VITISV_015952</name>
</gene>
<organism evidence="2">
    <name type="scientific">Vitis vinifera</name>
    <name type="common">Grape</name>
    <dbReference type="NCBI Taxonomy" id="29760"/>
    <lineage>
        <taxon>Eukaryota</taxon>
        <taxon>Viridiplantae</taxon>
        <taxon>Streptophyta</taxon>
        <taxon>Embryophyta</taxon>
        <taxon>Tracheophyta</taxon>
        <taxon>Spermatophyta</taxon>
        <taxon>Magnoliopsida</taxon>
        <taxon>eudicotyledons</taxon>
        <taxon>Gunneridae</taxon>
        <taxon>Pentapetalae</taxon>
        <taxon>rosids</taxon>
        <taxon>Vitales</taxon>
        <taxon>Vitaceae</taxon>
        <taxon>Viteae</taxon>
        <taxon>Vitis</taxon>
    </lineage>
</organism>
<dbReference type="PANTHER" id="PTHR47718:SF15">
    <property type="entry name" value="PROTEIN FAR1-RELATED SEQUENCE 5-LIKE"/>
    <property type="match status" value="1"/>
</dbReference>
<evidence type="ECO:0000259" key="1">
    <source>
        <dbReference type="Pfam" id="PF10551"/>
    </source>
</evidence>
<reference evidence="2" key="1">
    <citation type="journal article" date="2007" name="PLoS ONE">
        <title>The first genome sequence of an elite grapevine cultivar (Pinot noir Vitis vinifera L.): coping with a highly heterozygous genome.</title>
        <authorList>
            <person name="Velasco R."/>
            <person name="Zharkikh A."/>
            <person name="Troggio M."/>
            <person name="Cartwright D.A."/>
            <person name="Cestaro A."/>
            <person name="Pruss D."/>
            <person name="Pindo M."/>
            <person name="FitzGerald L.M."/>
            <person name="Vezzulli S."/>
            <person name="Reid J."/>
            <person name="Malacarne G."/>
            <person name="Iliev D."/>
            <person name="Coppola G."/>
            <person name="Wardell B."/>
            <person name="Micheletti D."/>
            <person name="Macalma T."/>
            <person name="Facci M."/>
            <person name="Mitchell J.T."/>
            <person name="Perazzolli M."/>
            <person name="Eldredge G."/>
            <person name="Gatto P."/>
            <person name="Oyzerski R."/>
            <person name="Moretto M."/>
            <person name="Gutin N."/>
            <person name="Stefanini M."/>
            <person name="Chen Y."/>
            <person name="Segala C."/>
            <person name="Davenport C."/>
            <person name="Dematte L."/>
            <person name="Mraz A."/>
            <person name="Battilana J."/>
            <person name="Stormo K."/>
            <person name="Costa F."/>
            <person name="Tao Q."/>
            <person name="Si-Ammour A."/>
            <person name="Harkins T."/>
            <person name="Lackey A."/>
            <person name="Perbost C."/>
            <person name="Taillon B."/>
            <person name="Stella A."/>
            <person name="Solovyev V."/>
            <person name="Fawcett J.A."/>
            <person name="Sterck L."/>
            <person name="Vandepoele K."/>
            <person name="Grando S.M."/>
            <person name="Toppo S."/>
            <person name="Moser C."/>
            <person name="Lanchbury J."/>
            <person name="Bogden R."/>
            <person name="Skolnick M."/>
            <person name="Sgaramella V."/>
            <person name="Bhatnagar S.K."/>
            <person name="Fontana P."/>
            <person name="Gutin A."/>
            <person name="Van de Peer Y."/>
            <person name="Salamini F."/>
            <person name="Viola R."/>
        </authorList>
    </citation>
    <scope>NUCLEOTIDE SEQUENCE</scope>
</reference>
<dbReference type="InterPro" id="IPR018289">
    <property type="entry name" value="MULE_transposase_dom"/>
</dbReference>